<feature type="domain" description="Serine aminopeptidase S33" evidence="1">
    <location>
        <begin position="27"/>
        <end position="258"/>
    </location>
</feature>
<organism evidence="2 3">
    <name type="scientific">Cohnella nanjingensis</name>
    <dbReference type="NCBI Taxonomy" id="1387779"/>
    <lineage>
        <taxon>Bacteria</taxon>
        <taxon>Bacillati</taxon>
        <taxon>Bacillota</taxon>
        <taxon>Bacilli</taxon>
        <taxon>Bacillales</taxon>
        <taxon>Paenibacillaceae</taxon>
        <taxon>Cohnella</taxon>
    </lineage>
</organism>
<reference evidence="2 3" key="1">
    <citation type="submission" date="2020-08" db="EMBL/GenBank/DDBJ databases">
        <title>Cohnella phylogeny.</title>
        <authorList>
            <person name="Dunlap C."/>
        </authorList>
    </citation>
    <scope>NUCLEOTIDE SEQUENCE [LARGE SCALE GENOMIC DNA]</scope>
    <source>
        <strain evidence="2 3">DSM 28246</strain>
    </source>
</reference>
<gene>
    <name evidence="2" type="ORF">H7C19_05955</name>
</gene>
<evidence type="ECO:0000313" key="2">
    <source>
        <dbReference type="EMBL" id="MBB6670227.1"/>
    </source>
</evidence>
<dbReference type="Pfam" id="PF12146">
    <property type="entry name" value="Hydrolase_4"/>
    <property type="match status" value="1"/>
</dbReference>
<evidence type="ECO:0000259" key="1">
    <source>
        <dbReference type="Pfam" id="PF12146"/>
    </source>
</evidence>
<dbReference type="PANTHER" id="PTHR11614">
    <property type="entry name" value="PHOSPHOLIPASE-RELATED"/>
    <property type="match status" value="1"/>
</dbReference>
<dbReference type="InterPro" id="IPR022742">
    <property type="entry name" value="Hydrolase_4"/>
</dbReference>
<dbReference type="AlphaFoldDB" id="A0A7X0RMF5"/>
<sequence length="275" mass="30341">MEAAEGMFQGHQGIELFYRKIPASGAPARGAVIAVHGLGDHSGGLQNLWGMLTEGGYHVYAFDLRGHGRSSGSRGFIRDWEEYRGDLHAFRTMVASEIAELPLYLAGHSLGGVVCADYALYHGRELSGLMLIAPALSYEATFWEKCLIACMAQIKPDLTVRKQGSADALTCIPEIRARLVSDPWRHNAVTPGLGLGLMRAIKRIRSQAHAIQVPLLLQYGLDDAITPPAQLQAFFDTVGIANRQKFEYEAVRHRPFEDEGRETFGADLLGWLNRH</sequence>
<dbReference type="SUPFAM" id="SSF53474">
    <property type="entry name" value="alpha/beta-Hydrolases"/>
    <property type="match status" value="1"/>
</dbReference>
<dbReference type="Proteomes" id="UP000547209">
    <property type="component" value="Unassembled WGS sequence"/>
</dbReference>
<name>A0A7X0RMF5_9BACL</name>
<keyword evidence="3" id="KW-1185">Reference proteome</keyword>
<proteinExistence type="predicted"/>
<accession>A0A7X0RMF5</accession>
<dbReference type="InterPro" id="IPR029058">
    <property type="entry name" value="AB_hydrolase_fold"/>
</dbReference>
<dbReference type="InterPro" id="IPR000073">
    <property type="entry name" value="AB_hydrolase_1"/>
</dbReference>
<protein>
    <submittedName>
        <fullName evidence="2">Lysophospholipase</fullName>
    </submittedName>
</protein>
<dbReference type="Gene3D" id="3.40.50.1820">
    <property type="entry name" value="alpha/beta hydrolase"/>
    <property type="match status" value="1"/>
</dbReference>
<dbReference type="RefSeq" id="WP_185141670.1">
    <property type="nucleotide sequence ID" value="NZ_JACJVP010000007.1"/>
</dbReference>
<dbReference type="EMBL" id="JACJVP010000007">
    <property type="protein sequence ID" value="MBB6670227.1"/>
    <property type="molecule type" value="Genomic_DNA"/>
</dbReference>
<dbReference type="PRINTS" id="PR00111">
    <property type="entry name" value="ABHYDROLASE"/>
</dbReference>
<comment type="caution">
    <text evidence="2">The sequence shown here is derived from an EMBL/GenBank/DDBJ whole genome shotgun (WGS) entry which is preliminary data.</text>
</comment>
<dbReference type="InterPro" id="IPR051044">
    <property type="entry name" value="MAG_DAG_Lipase"/>
</dbReference>
<evidence type="ECO:0000313" key="3">
    <source>
        <dbReference type="Proteomes" id="UP000547209"/>
    </source>
</evidence>